<dbReference type="AlphaFoldDB" id="A0A6C0DV24"/>
<protein>
    <submittedName>
        <fullName evidence="1">Uncharacterized protein</fullName>
    </submittedName>
</protein>
<sequence length="251" mass="28009">MLELTVLLISIAIILIVLYIKDNANKPQIEESFDNYYLSSCPSGYKTFYNNDGNIVCCDGEVVSNRCLSDNQCTLSGKGTPDTPNCVQSIIRMYVEKGKNQCPLSMSTYFEDNGRNVKGCTAGRLNETLSSPQFPTQPTCSIYDTLDKNRLSKNSCFNQKQLDMAQCFGNNCTKAIIQPVLTAPPLISIGFTDDLGMHRVTYTRQSLENFLDVTNPNYREKGLDLSANIVVAEVAKAYYVDKTMDQSQVKF</sequence>
<evidence type="ECO:0000313" key="1">
    <source>
        <dbReference type="EMBL" id="QHT20301.1"/>
    </source>
</evidence>
<proteinExistence type="predicted"/>
<accession>A0A6C0DV24</accession>
<organism evidence="1">
    <name type="scientific">viral metagenome</name>
    <dbReference type="NCBI Taxonomy" id="1070528"/>
    <lineage>
        <taxon>unclassified sequences</taxon>
        <taxon>metagenomes</taxon>
        <taxon>organismal metagenomes</taxon>
    </lineage>
</organism>
<reference evidence="1" key="1">
    <citation type="journal article" date="2020" name="Nature">
        <title>Giant virus diversity and host interactions through global metagenomics.</title>
        <authorList>
            <person name="Schulz F."/>
            <person name="Roux S."/>
            <person name="Paez-Espino D."/>
            <person name="Jungbluth S."/>
            <person name="Walsh D.A."/>
            <person name="Denef V.J."/>
            <person name="McMahon K.D."/>
            <person name="Konstantinidis K.T."/>
            <person name="Eloe-Fadrosh E.A."/>
            <person name="Kyrpides N.C."/>
            <person name="Woyke T."/>
        </authorList>
    </citation>
    <scope>NUCLEOTIDE SEQUENCE</scope>
    <source>
        <strain evidence="1">GVMAG-M-3300023174-60</strain>
    </source>
</reference>
<name>A0A6C0DV24_9ZZZZ</name>
<dbReference type="EMBL" id="MN739677">
    <property type="protein sequence ID" value="QHT20301.1"/>
    <property type="molecule type" value="Genomic_DNA"/>
</dbReference>